<dbReference type="PANTHER" id="PTHR18919:SF107">
    <property type="entry name" value="ACETYL-COA ACETYLTRANSFERASE, CYTOSOLIC"/>
    <property type="match status" value="1"/>
</dbReference>
<organism evidence="5">
    <name type="scientific">marine sediment metagenome</name>
    <dbReference type="NCBI Taxonomy" id="412755"/>
    <lineage>
        <taxon>unclassified sequences</taxon>
        <taxon>metagenomes</taxon>
        <taxon>ecological metagenomes</taxon>
    </lineage>
</organism>
<name>A0A0F9D900_9ZZZZ</name>
<dbReference type="SUPFAM" id="SSF53901">
    <property type="entry name" value="Thiolase-like"/>
    <property type="match status" value="1"/>
</dbReference>
<dbReference type="InterPro" id="IPR020615">
    <property type="entry name" value="Thiolase_acyl_enz_int_AS"/>
</dbReference>
<evidence type="ECO:0000259" key="4">
    <source>
        <dbReference type="Pfam" id="PF00108"/>
    </source>
</evidence>
<dbReference type="PROSITE" id="PS00098">
    <property type="entry name" value="THIOLASE_1"/>
    <property type="match status" value="1"/>
</dbReference>
<comment type="caution">
    <text evidence="5">The sequence shown here is derived from an EMBL/GenBank/DDBJ whole genome shotgun (WGS) entry which is preliminary data.</text>
</comment>
<dbReference type="AlphaFoldDB" id="A0A0F9D900"/>
<keyword evidence="3" id="KW-0012">Acyltransferase</keyword>
<proteinExistence type="inferred from homology"/>
<evidence type="ECO:0000313" key="5">
    <source>
        <dbReference type="EMBL" id="KKL58104.1"/>
    </source>
</evidence>
<protein>
    <recommendedName>
        <fullName evidence="4">Thiolase N-terminal domain-containing protein</fullName>
    </recommendedName>
</protein>
<dbReference type="EMBL" id="LAZR01029940">
    <property type="protein sequence ID" value="KKL58104.1"/>
    <property type="molecule type" value="Genomic_DNA"/>
</dbReference>
<dbReference type="PANTHER" id="PTHR18919">
    <property type="entry name" value="ACETYL-COA C-ACYLTRANSFERASE"/>
    <property type="match status" value="1"/>
</dbReference>
<evidence type="ECO:0000256" key="2">
    <source>
        <dbReference type="ARBA" id="ARBA00022679"/>
    </source>
</evidence>
<accession>A0A0F9D900</accession>
<dbReference type="InterPro" id="IPR020616">
    <property type="entry name" value="Thiolase_N"/>
</dbReference>
<dbReference type="Pfam" id="PF00108">
    <property type="entry name" value="Thiolase_N"/>
    <property type="match status" value="1"/>
</dbReference>
<dbReference type="InterPro" id="IPR016039">
    <property type="entry name" value="Thiolase-like"/>
</dbReference>
<comment type="similarity">
    <text evidence="1">Belongs to the thiolase-like superfamily. Thiolase family.</text>
</comment>
<gene>
    <name evidence="5" type="ORF">LCGC14_2228750</name>
</gene>
<reference evidence="5" key="1">
    <citation type="journal article" date="2015" name="Nature">
        <title>Complex archaea that bridge the gap between prokaryotes and eukaryotes.</title>
        <authorList>
            <person name="Spang A."/>
            <person name="Saw J.H."/>
            <person name="Jorgensen S.L."/>
            <person name="Zaremba-Niedzwiedzka K."/>
            <person name="Martijn J."/>
            <person name="Lind A.E."/>
            <person name="van Eijk R."/>
            <person name="Schleper C."/>
            <person name="Guy L."/>
            <person name="Ettema T.J."/>
        </authorList>
    </citation>
    <scope>NUCLEOTIDE SEQUENCE</scope>
</reference>
<sequence length="171" mass="18458">MDEVVIVAAGRTAIGKFLGTLKEMPASTLGSKVIKELLKKTKIDPNTIDEVILGQVLTAGVGQNPARQTLIEAGLSHDIAAFTINKVCGSGLKAIELGVNEILLGNADVIIAGGQENMSLSPHVLLGSRGGKRMGDWKLTDSMIKDELFDAKWLNLPNLSLKYIRENKWKH</sequence>
<evidence type="ECO:0000256" key="1">
    <source>
        <dbReference type="ARBA" id="ARBA00010982"/>
    </source>
</evidence>
<evidence type="ECO:0000256" key="3">
    <source>
        <dbReference type="ARBA" id="ARBA00023315"/>
    </source>
</evidence>
<dbReference type="GO" id="GO:0016747">
    <property type="term" value="F:acyltransferase activity, transferring groups other than amino-acyl groups"/>
    <property type="evidence" value="ECO:0007669"/>
    <property type="project" value="InterPro"/>
</dbReference>
<feature type="domain" description="Thiolase N-terminal" evidence="4">
    <location>
        <begin position="4"/>
        <end position="151"/>
    </location>
</feature>
<dbReference type="Gene3D" id="3.40.47.10">
    <property type="match status" value="1"/>
</dbReference>
<keyword evidence="2" id="KW-0808">Transferase</keyword>